<feature type="domain" description="M23ase beta-sheet core" evidence="1">
    <location>
        <begin position="40"/>
        <end position="129"/>
    </location>
</feature>
<name>A0ABP8DSY2_9ACTN</name>
<evidence type="ECO:0000259" key="1">
    <source>
        <dbReference type="Pfam" id="PF01551"/>
    </source>
</evidence>
<gene>
    <name evidence="2" type="ORF">GCM10022255_102700</name>
</gene>
<dbReference type="PANTHER" id="PTHR21666">
    <property type="entry name" value="PEPTIDASE-RELATED"/>
    <property type="match status" value="1"/>
</dbReference>
<dbReference type="PANTHER" id="PTHR21666:SF270">
    <property type="entry name" value="MUREIN HYDROLASE ACTIVATOR ENVC"/>
    <property type="match status" value="1"/>
</dbReference>
<dbReference type="SUPFAM" id="SSF51261">
    <property type="entry name" value="Duplicated hybrid motif"/>
    <property type="match status" value="1"/>
</dbReference>
<dbReference type="InterPro" id="IPR050570">
    <property type="entry name" value="Cell_wall_metabolism_enzyme"/>
</dbReference>
<dbReference type="InterPro" id="IPR016047">
    <property type="entry name" value="M23ase_b-sheet_dom"/>
</dbReference>
<protein>
    <recommendedName>
        <fullName evidence="1">M23ase beta-sheet core domain-containing protein</fullName>
    </recommendedName>
</protein>
<dbReference type="InterPro" id="IPR011055">
    <property type="entry name" value="Dup_hybrid_motif"/>
</dbReference>
<sequence>MTTSVAAVEVTLAGPAQAAGWVRPLENYTTNGGYTGPRPGHNGVDIIAPPGTDIRAASGGVVEQAYWDDGCGWYVGIRHSTNEGTLYCHMISPPLVSVGQSVSTGQVIGHVGSTGDSGTPHLHFQTHVGTTTDENNTTDPMTFMSARGVNLAGGNPPPTNPPPSGGPYNVTTFANAPGYASATSTTQTGTLNAGTNYVYCKYWGRNVGNSTSYNHWWLKTDLDTGSPWQNQYVSAYYLNNWGNDEALTDNGVSIPSC</sequence>
<evidence type="ECO:0000313" key="2">
    <source>
        <dbReference type="EMBL" id="GAA4262912.1"/>
    </source>
</evidence>
<comment type="caution">
    <text evidence="2">The sequence shown here is derived from an EMBL/GenBank/DDBJ whole genome shotgun (WGS) entry which is preliminary data.</text>
</comment>
<dbReference type="Proteomes" id="UP001500620">
    <property type="component" value="Unassembled WGS sequence"/>
</dbReference>
<accession>A0ABP8DSY2</accession>
<dbReference type="Pfam" id="PF01551">
    <property type="entry name" value="Peptidase_M23"/>
    <property type="match status" value="1"/>
</dbReference>
<dbReference type="EMBL" id="BAABAT010000057">
    <property type="protein sequence ID" value="GAA4262912.1"/>
    <property type="molecule type" value="Genomic_DNA"/>
</dbReference>
<dbReference type="Gene3D" id="2.70.70.10">
    <property type="entry name" value="Glucose Permease (Domain IIA)"/>
    <property type="match status" value="1"/>
</dbReference>
<proteinExistence type="predicted"/>
<reference evidence="3" key="1">
    <citation type="journal article" date="2019" name="Int. J. Syst. Evol. Microbiol.">
        <title>The Global Catalogue of Microorganisms (GCM) 10K type strain sequencing project: providing services to taxonomists for standard genome sequencing and annotation.</title>
        <authorList>
            <consortium name="The Broad Institute Genomics Platform"/>
            <consortium name="The Broad Institute Genome Sequencing Center for Infectious Disease"/>
            <person name="Wu L."/>
            <person name="Ma J."/>
        </authorList>
    </citation>
    <scope>NUCLEOTIDE SEQUENCE [LARGE SCALE GENOMIC DNA]</scope>
    <source>
        <strain evidence="3">JCM 17441</strain>
    </source>
</reference>
<organism evidence="2 3">
    <name type="scientific">Dactylosporangium darangshiense</name>
    <dbReference type="NCBI Taxonomy" id="579108"/>
    <lineage>
        <taxon>Bacteria</taxon>
        <taxon>Bacillati</taxon>
        <taxon>Actinomycetota</taxon>
        <taxon>Actinomycetes</taxon>
        <taxon>Micromonosporales</taxon>
        <taxon>Micromonosporaceae</taxon>
        <taxon>Dactylosporangium</taxon>
    </lineage>
</organism>
<dbReference type="CDD" id="cd12797">
    <property type="entry name" value="M23_peptidase"/>
    <property type="match status" value="1"/>
</dbReference>
<evidence type="ECO:0000313" key="3">
    <source>
        <dbReference type="Proteomes" id="UP001500620"/>
    </source>
</evidence>
<keyword evidence="3" id="KW-1185">Reference proteome</keyword>